<sequence length="903" mass="102695">MSPSAKKGLITTGIISATLAIPAVFTLIPYGIQKGYFKTDNLIKQFKESENEFAKIHGQKKLEIENKQKELAPLIEKYDKIEEEKKETEGKGLKEKIAKIESKIAELQQEYQNGIFEIVLPHLEKIARYANAKDDADVIKYTASYIVTKYKQFNLQLKKLGEKIDLNYPNKNEANQIANFYNDWIASFKEINKNNLNVTSTAWVSGLKYEWEIANNIYSSDLRLVGAFLEWGLSAAYPANTFYGTFNKFVGDKAEKVQRNLEEGIEKGIILSKVVIKNNIRSFLAAFYQDELKEFLSNAADNKSVLDIIKLSKKIDPKTKAFHEFYVSKYYQAAKHGLGEDIKELKILRNNSINEIEDTIEIVGENGQVQKIYGLGLTQKDLDAKGVGLNGMTIQKQKSANEKVYSPILKLSTTSNDSSQEVFNSGYETTKTAVKNMEAAAKAVAKLITGEDSGAWEPTIQYNSKGVNGSETKQTKVKIRDVNGNIDISEFNKWMNQEDFFFGRETHDYYTQEKKNELLKDNNLKDAIENLNKLGYSHLKDSNAKYGTITNEKFYFGALEAFKAYQQFRETTINEGFSYFPQNVPKYGITVYRFDERTGSGVGAYNGEVQSEEKTQGSFIFNPDPYYGLPKWSVTSFANHESVMGHHNQIYYAKQFLKTIDDQTIGNIFDYTSYIEGWALFMEWFGIEAGLYGEPDFENEDYYAIPKDFKKAKGITNFIKATKAEEVTDNEIKQMKDLHGGVYWNLIKPEKVNNNDKEITLKAAELANILQYYGALNEAQLRNMRRAVDTAYHGDIKGESDLPKDPSISDIRNFLKNNSALGVGDIAAESKRYLNLPGQATSYNAGKEEMLKLYDKVRKSKNLSRKDFVSNKENIKEFLNLILETGALPLDTLKEIIELHYNL</sequence>
<accession>A0A318U6W2</accession>
<dbReference type="EMBL" id="QKLP01000002">
    <property type="protein sequence ID" value="PYF43677.1"/>
    <property type="molecule type" value="Genomic_DNA"/>
</dbReference>
<keyword evidence="1" id="KW-0175">Coiled coil</keyword>
<reference evidence="3 4" key="1">
    <citation type="submission" date="2018-06" db="EMBL/GenBank/DDBJ databases">
        <title>Genomic Encyclopedia of Archaeal and Bacterial Type Strains, Phase II (KMG-II): from individual species to whole genera.</title>
        <authorList>
            <person name="Goeker M."/>
        </authorList>
    </citation>
    <scope>NUCLEOTIDE SEQUENCE [LARGE SCALE GENOMIC DNA]</scope>
    <source>
        <strain evidence="3 4">ATCC 29103</strain>
    </source>
</reference>
<dbReference type="RefSeq" id="WP_110858166.1">
    <property type="nucleotide sequence ID" value="NZ_LS991949.1"/>
</dbReference>
<evidence type="ECO:0000256" key="1">
    <source>
        <dbReference type="SAM" id="Coils"/>
    </source>
</evidence>
<evidence type="ECO:0000313" key="3">
    <source>
        <dbReference type="EMBL" id="PYF43677.1"/>
    </source>
</evidence>
<dbReference type="PANTHER" id="PTHR33361">
    <property type="entry name" value="GLR0591 PROTEIN"/>
    <property type="match status" value="1"/>
</dbReference>
<name>A0A318U6W2_9BACT</name>
<keyword evidence="2" id="KW-0472">Membrane</keyword>
<dbReference type="InterPro" id="IPR010281">
    <property type="entry name" value="DUF885"/>
</dbReference>
<dbReference type="PANTHER" id="PTHR33361:SF2">
    <property type="entry name" value="DUF885 DOMAIN-CONTAINING PROTEIN"/>
    <property type="match status" value="1"/>
</dbReference>
<proteinExistence type="predicted"/>
<organism evidence="3 4">
    <name type="scientific">Metamycoplasma alkalescens</name>
    <dbReference type="NCBI Taxonomy" id="45363"/>
    <lineage>
        <taxon>Bacteria</taxon>
        <taxon>Bacillati</taxon>
        <taxon>Mycoplasmatota</taxon>
        <taxon>Mycoplasmoidales</taxon>
        <taxon>Metamycoplasmataceae</taxon>
        <taxon>Metamycoplasma</taxon>
    </lineage>
</organism>
<evidence type="ECO:0000313" key="4">
    <source>
        <dbReference type="Proteomes" id="UP000247715"/>
    </source>
</evidence>
<protein>
    <submittedName>
        <fullName evidence="3">Uncharacterized protein DUF885</fullName>
    </submittedName>
</protein>
<keyword evidence="2" id="KW-0812">Transmembrane</keyword>
<feature type="transmembrane region" description="Helical" evidence="2">
    <location>
        <begin position="12"/>
        <end position="32"/>
    </location>
</feature>
<gene>
    <name evidence="3" type="ORF">BCF88_10246</name>
</gene>
<feature type="coiled-coil region" evidence="1">
    <location>
        <begin position="64"/>
        <end position="117"/>
    </location>
</feature>
<evidence type="ECO:0000256" key="2">
    <source>
        <dbReference type="SAM" id="Phobius"/>
    </source>
</evidence>
<dbReference type="Proteomes" id="UP000247715">
    <property type="component" value="Unassembled WGS sequence"/>
</dbReference>
<dbReference type="Pfam" id="PF05960">
    <property type="entry name" value="DUF885"/>
    <property type="match status" value="2"/>
</dbReference>
<comment type="caution">
    <text evidence="3">The sequence shown here is derived from an EMBL/GenBank/DDBJ whole genome shotgun (WGS) entry which is preliminary data.</text>
</comment>
<keyword evidence="2" id="KW-1133">Transmembrane helix</keyword>
<dbReference type="AlphaFoldDB" id="A0A318U6W2"/>